<keyword evidence="2" id="KW-1185">Reference proteome</keyword>
<protein>
    <submittedName>
        <fullName evidence="1">Uncharacterized protein</fullName>
    </submittedName>
</protein>
<dbReference type="OrthoDB" id="3026189at2759"/>
<dbReference type="STRING" id="685588.A0A067SFG9"/>
<gene>
    <name evidence="1" type="ORF">GALMADRAFT_49135</name>
</gene>
<accession>A0A067SFG9</accession>
<organism evidence="1 2">
    <name type="scientific">Galerina marginata (strain CBS 339.88)</name>
    <dbReference type="NCBI Taxonomy" id="685588"/>
    <lineage>
        <taxon>Eukaryota</taxon>
        <taxon>Fungi</taxon>
        <taxon>Dikarya</taxon>
        <taxon>Basidiomycota</taxon>
        <taxon>Agaricomycotina</taxon>
        <taxon>Agaricomycetes</taxon>
        <taxon>Agaricomycetidae</taxon>
        <taxon>Agaricales</taxon>
        <taxon>Agaricineae</taxon>
        <taxon>Strophariaceae</taxon>
        <taxon>Galerina</taxon>
    </lineage>
</organism>
<proteinExistence type="predicted"/>
<evidence type="ECO:0000313" key="2">
    <source>
        <dbReference type="Proteomes" id="UP000027222"/>
    </source>
</evidence>
<reference evidence="2" key="1">
    <citation type="journal article" date="2014" name="Proc. Natl. Acad. Sci. U.S.A.">
        <title>Extensive sampling of basidiomycete genomes demonstrates inadequacy of the white-rot/brown-rot paradigm for wood decay fungi.</title>
        <authorList>
            <person name="Riley R."/>
            <person name="Salamov A.A."/>
            <person name="Brown D.W."/>
            <person name="Nagy L.G."/>
            <person name="Floudas D."/>
            <person name="Held B.W."/>
            <person name="Levasseur A."/>
            <person name="Lombard V."/>
            <person name="Morin E."/>
            <person name="Otillar R."/>
            <person name="Lindquist E.A."/>
            <person name="Sun H."/>
            <person name="LaButti K.M."/>
            <person name="Schmutz J."/>
            <person name="Jabbour D."/>
            <person name="Luo H."/>
            <person name="Baker S.E."/>
            <person name="Pisabarro A.G."/>
            <person name="Walton J.D."/>
            <person name="Blanchette R.A."/>
            <person name="Henrissat B."/>
            <person name="Martin F."/>
            <person name="Cullen D."/>
            <person name="Hibbett D.S."/>
            <person name="Grigoriev I.V."/>
        </authorList>
    </citation>
    <scope>NUCLEOTIDE SEQUENCE [LARGE SCALE GENOMIC DNA]</scope>
    <source>
        <strain evidence="2">CBS 339.88</strain>
    </source>
</reference>
<feature type="non-terminal residue" evidence="1">
    <location>
        <position position="234"/>
    </location>
</feature>
<evidence type="ECO:0000313" key="1">
    <source>
        <dbReference type="EMBL" id="KDR65488.1"/>
    </source>
</evidence>
<dbReference type="AlphaFoldDB" id="A0A067SFG9"/>
<dbReference type="Proteomes" id="UP000027222">
    <property type="component" value="Unassembled WGS sequence"/>
</dbReference>
<dbReference type="HOGENOM" id="CLU_077311_0_0_1"/>
<dbReference type="EMBL" id="KL142445">
    <property type="protein sequence ID" value="KDR65488.1"/>
    <property type="molecule type" value="Genomic_DNA"/>
</dbReference>
<feature type="non-terminal residue" evidence="1">
    <location>
        <position position="1"/>
    </location>
</feature>
<name>A0A067SFG9_GALM3</name>
<sequence length="234" mass="26238">PTGMVVTSPNATWIPDIAKDSAKVLPRIDGHYFLADTGKAPQQFYRGSYFLPFLLTRPPENEILDHEFGLAWKALAMSDFVLEKGAESAGLGRIRGVLAEKFIALRKRLSTKIQALIDLARWLANQYDEIRYSKTGMQYSSIILTFAPQTFDDTLLTVTTFQRHVLEALACYNYLSVWKEKELNIDVDVPPPPVDNTIMGMLTVDANIAVQMNALGVPVWLIRPPSLIPLDMNI</sequence>